<dbReference type="InterPro" id="IPR026579">
    <property type="entry name" value="FtsQ"/>
</dbReference>
<organism evidence="11 12">
    <name type="scientific">Phyllobacterium phragmitis</name>
    <dbReference type="NCBI Taxonomy" id="2670329"/>
    <lineage>
        <taxon>Bacteria</taxon>
        <taxon>Pseudomonadati</taxon>
        <taxon>Pseudomonadota</taxon>
        <taxon>Alphaproteobacteria</taxon>
        <taxon>Hyphomicrobiales</taxon>
        <taxon>Phyllobacteriaceae</taxon>
        <taxon>Phyllobacterium</taxon>
    </lineage>
</organism>
<dbReference type="Proteomes" id="UP000239434">
    <property type="component" value="Unassembled WGS sequence"/>
</dbReference>
<comment type="function">
    <text evidence="9">Essential cell division protein.</text>
</comment>
<evidence type="ECO:0000256" key="8">
    <source>
        <dbReference type="ARBA" id="ARBA00023306"/>
    </source>
</evidence>
<dbReference type="GO" id="GO:0032153">
    <property type="term" value="C:cell division site"/>
    <property type="evidence" value="ECO:0007669"/>
    <property type="project" value="UniProtKB-UniRule"/>
</dbReference>
<evidence type="ECO:0000256" key="3">
    <source>
        <dbReference type="ARBA" id="ARBA00022519"/>
    </source>
</evidence>
<evidence type="ECO:0000313" key="11">
    <source>
        <dbReference type="EMBL" id="PRD45189.1"/>
    </source>
</evidence>
<feature type="domain" description="POTRA" evidence="10">
    <location>
        <begin position="91"/>
        <end position="159"/>
    </location>
</feature>
<evidence type="ECO:0000256" key="7">
    <source>
        <dbReference type="ARBA" id="ARBA00023136"/>
    </source>
</evidence>
<protein>
    <recommendedName>
        <fullName evidence="9">Cell division protein FtsQ</fullName>
    </recommendedName>
</protein>
<accession>A0A2S9IXE1</accession>
<dbReference type="InterPro" id="IPR005548">
    <property type="entry name" value="Cell_div_FtsQ/DivIB_C"/>
</dbReference>
<reference evidence="11 12" key="1">
    <citation type="submission" date="2018-02" db="EMBL/GenBank/DDBJ databases">
        <title>The draft genome of Phyllobacterium sp. 1N-3.</title>
        <authorList>
            <person name="Liu L."/>
            <person name="Li L."/>
            <person name="Zhang X."/>
            <person name="Wang T."/>
            <person name="Liang L."/>
        </authorList>
    </citation>
    <scope>NUCLEOTIDE SEQUENCE [LARGE SCALE GENOMIC DNA]</scope>
    <source>
        <strain evidence="11 12">1N-3</strain>
    </source>
</reference>
<dbReference type="InterPro" id="IPR013685">
    <property type="entry name" value="POTRA_FtsQ_type"/>
</dbReference>
<feature type="transmembrane region" description="Helical" evidence="9">
    <location>
        <begin position="15"/>
        <end position="34"/>
    </location>
</feature>
<dbReference type="Gene3D" id="3.40.50.11690">
    <property type="entry name" value="Cell division protein FtsQ/DivIB"/>
    <property type="match status" value="1"/>
</dbReference>
<evidence type="ECO:0000256" key="1">
    <source>
        <dbReference type="ARBA" id="ARBA00004370"/>
    </source>
</evidence>
<comment type="caution">
    <text evidence="11">The sequence shown here is derived from an EMBL/GenBank/DDBJ whole genome shotgun (WGS) entry which is preliminary data.</text>
</comment>
<dbReference type="PANTHER" id="PTHR35851:SF1">
    <property type="entry name" value="CELL DIVISION PROTEIN FTSQ"/>
    <property type="match status" value="1"/>
</dbReference>
<evidence type="ECO:0000256" key="5">
    <source>
        <dbReference type="ARBA" id="ARBA00022692"/>
    </source>
</evidence>
<dbReference type="GO" id="GO:0005886">
    <property type="term" value="C:plasma membrane"/>
    <property type="evidence" value="ECO:0007669"/>
    <property type="project" value="UniProtKB-SubCell"/>
</dbReference>
<dbReference type="Gene3D" id="3.10.20.310">
    <property type="entry name" value="membrane protein fhac"/>
    <property type="match status" value="1"/>
</dbReference>
<keyword evidence="5 9" id="KW-0812">Transmembrane</keyword>
<evidence type="ECO:0000259" key="10">
    <source>
        <dbReference type="PROSITE" id="PS51779"/>
    </source>
</evidence>
<keyword evidence="4 9" id="KW-0132">Cell division</keyword>
<evidence type="ECO:0000256" key="4">
    <source>
        <dbReference type="ARBA" id="ARBA00022618"/>
    </source>
</evidence>
<comment type="subcellular location">
    <subcellularLocation>
        <location evidence="9">Cell inner membrane</location>
        <topology evidence="9">Single-pass type II membrane protein</topology>
    </subcellularLocation>
    <subcellularLocation>
        <location evidence="1">Membrane</location>
    </subcellularLocation>
    <text evidence="9">Localizes to the division septum.</text>
</comment>
<dbReference type="Pfam" id="PF08478">
    <property type="entry name" value="POTRA_1"/>
    <property type="match status" value="1"/>
</dbReference>
<dbReference type="InterPro" id="IPR045335">
    <property type="entry name" value="FtsQ_C_sf"/>
</dbReference>
<feature type="transmembrane region" description="Helical" evidence="9">
    <location>
        <begin position="55"/>
        <end position="73"/>
    </location>
</feature>
<dbReference type="EMBL" id="PVBR01000002">
    <property type="protein sequence ID" value="PRD45189.1"/>
    <property type="molecule type" value="Genomic_DNA"/>
</dbReference>
<dbReference type="GO" id="GO:0090529">
    <property type="term" value="P:cell septum assembly"/>
    <property type="evidence" value="ECO:0007669"/>
    <property type="project" value="InterPro"/>
</dbReference>
<evidence type="ECO:0000256" key="2">
    <source>
        <dbReference type="ARBA" id="ARBA00022475"/>
    </source>
</evidence>
<evidence type="ECO:0000256" key="9">
    <source>
        <dbReference type="HAMAP-Rule" id="MF_00911"/>
    </source>
</evidence>
<dbReference type="PANTHER" id="PTHR35851">
    <property type="entry name" value="CELL DIVISION PROTEIN FTSQ"/>
    <property type="match status" value="1"/>
</dbReference>
<keyword evidence="7 9" id="KW-0472">Membrane</keyword>
<comment type="similarity">
    <text evidence="9">Belongs to the FtsQ/DivIB family. FtsQ subfamily.</text>
</comment>
<dbReference type="InterPro" id="IPR034746">
    <property type="entry name" value="POTRA"/>
</dbReference>
<dbReference type="PROSITE" id="PS51779">
    <property type="entry name" value="POTRA"/>
    <property type="match status" value="1"/>
</dbReference>
<dbReference type="HAMAP" id="MF_00911">
    <property type="entry name" value="FtsQ_subfam"/>
    <property type="match status" value="1"/>
</dbReference>
<keyword evidence="3 9" id="KW-0997">Cell inner membrane</keyword>
<dbReference type="RefSeq" id="WP_105740444.1">
    <property type="nucleotide sequence ID" value="NZ_PVBR01000002.1"/>
</dbReference>
<proteinExistence type="inferred from homology"/>
<keyword evidence="12" id="KW-1185">Reference proteome</keyword>
<keyword evidence="8 9" id="KW-0131">Cell cycle</keyword>
<gene>
    <name evidence="9" type="primary">ftsQ</name>
    <name evidence="11" type="ORF">C5748_02910</name>
</gene>
<dbReference type="Pfam" id="PF03799">
    <property type="entry name" value="FtsQ_DivIB_C"/>
    <property type="match status" value="1"/>
</dbReference>
<keyword evidence="2 9" id="KW-1003">Cell membrane</keyword>
<dbReference type="GO" id="GO:0043093">
    <property type="term" value="P:FtsZ-dependent cytokinesis"/>
    <property type="evidence" value="ECO:0007669"/>
    <property type="project" value="UniProtKB-UniRule"/>
</dbReference>
<evidence type="ECO:0000256" key="6">
    <source>
        <dbReference type="ARBA" id="ARBA00022989"/>
    </source>
</evidence>
<evidence type="ECO:0000313" key="12">
    <source>
        <dbReference type="Proteomes" id="UP000239434"/>
    </source>
</evidence>
<dbReference type="AlphaFoldDB" id="A0A2S9IXE1"/>
<keyword evidence="6 9" id="KW-1133">Transmembrane helix</keyword>
<sequence length="310" mass="33957">MFALKDRTSGAHGAAAMRQALAATHGAFVLPRFLRKPFRLAVRLFEGSVTIPRHFGAVGALGFLGLTGFYGMLLGGHAPEVVKATTSTFGFAIEKVDVAGNRETSDIDVLGELALDGETSLIGLNAEEARKAIAALPWVESVDVRKIYPGTVHVSMRERKAFAIWQRDKELSLIDSEGDDIVPFSGRHADLPLIVGDGAGTAAKDFVAQVAAFPHLAGKVRAYIRVADRRWDILFENGVRVMLPENKVEATLAALENLDQENGLLSRDILAVDMRIEDRMSVRLTSDAMERREKALKDRDKQLARARKRV</sequence>
<comment type="caution">
    <text evidence="9">Lacks conserved residue(s) required for the propagation of feature annotation.</text>
</comment>
<name>A0A2S9IXE1_9HYPH</name>